<evidence type="ECO:0000313" key="8">
    <source>
        <dbReference type="Proteomes" id="UP000036313"/>
    </source>
</evidence>
<comment type="cofactor">
    <cofactor evidence="1">
        <name>FAD</name>
        <dbReference type="ChEBI" id="CHEBI:57692"/>
    </cofactor>
</comment>
<dbReference type="EC" id="1.14.13.24" evidence="7"/>
<keyword evidence="3" id="KW-0274">FAD</keyword>
<dbReference type="PATRIC" id="fig|1807.14.peg.1647"/>
<dbReference type="RefSeq" id="WP_110814742.1">
    <property type="nucleotide sequence ID" value="NZ_JYNU01000009.1"/>
</dbReference>
<dbReference type="Gene3D" id="3.50.50.60">
    <property type="entry name" value="FAD/NAD(P)-binding domain"/>
    <property type="match status" value="1"/>
</dbReference>
<evidence type="ECO:0000259" key="6">
    <source>
        <dbReference type="Pfam" id="PF01494"/>
    </source>
</evidence>
<dbReference type="PANTHER" id="PTHR13789">
    <property type="entry name" value="MONOOXYGENASE"/>
    <property type="match status" value="1"/>
</dbReference>
<dbReference type="Proteomes" id="UP000036313">
    <property type="component" value="Unassembled WGS sequence"/>
</dbReference>
<dbReference type="PRINTS" id="PR00420">
    <property type="entry name" value="RNGMNOXGNASE"/>
</dbReference>
<evidence type="ECO:0000256" key="1">
    <source>
        <dbReference type="ARBA" id="ARBA00001974"/>
    </source>
</evidence>
<reference evidence="7 8" key="1">
    <citation type="journal article" date="2015" name="Genome Biol. Evol.">
        <title>Characterization of Three Mycobacterium spp. with Potential Use in Bioremediation by Genome Sequencing and Comparative Genomics.</title>
        <authorList>
            <person name="Das S."/>
            <person name="Pettersson B.M."/>
            <person name="Behra P.R."/>
            <person name="Ramesh M."/>
            <person name="Dasgupta S."/>
            <person name="Bhattacharya A."/>
            <person name="Kirsebom L.A."/>
        </authorList>
    </citation>
    <scope>NUCLEOTIDE SEQUENCE [LARGE SCALE GENOMIC DNA]</scope>
    <source>
        <strain evidence="7 8">DSM 44075</strain>
    </source>
</reference>
<name>A0A0J6W7X5_9MYCO</name>
<evidence type="ECO:0000313" key="7">
    <source>
        <dbReference type="EMBL" id="KMO77732.1"/>
    </source>
</evidence>
<accession>A0A0J6W7X5</accession>
<evidence type="ECO:0000256" key="5">
    <source>
        <dbReference type="ARBA" id="ARBA00023033"/>
    </source>
</evidence>
<evidence type="ECO:0000256" key="2">
    <source>
        <dbReference type="ARBA" id="ARBA00022630"/>
    </source>
</evidence>
<comment type="caution">
    <text evidence="7">The sequence shown here is derived from an EMBL/GenBank/DDBJ whole genome shotgun (WGS) entry which is preliminary data.</text>
</comment>
<sequence>MTDGKTLRVAIVGAGIGGLTAALALRAQGIDARVYEQATELRALGAGVSIAPNGARVFDGLGVGERLRAVAGQYSHYVFRTADGRPVAGEPSRLSFGDPQRTMFLHRGEFQAVLSGALPDSAIRLGRRVIEARDGDDGVTVRFADGSTVDADLLVAADGIHSRLQGLVSEPAQPVSEGIMAYRGLIPADRLEGIEPIAAMNACAMWMGPGRSFLVYPVSAGRLLNVVAFVPTDLDVTESWTAPGDVRELAATYAGWDQPVLDIIGRMDETFRWGIYDREPLANWSGRHVTLLGDSAHAVVPHLGQGANQAVEDAVTLATVLQGCVRADLPSRLRLYQDLRLARTRQVRDGAREAGRTYRSTELTPHERADRIEAIFDRIAVNSYDAQSVARAALSAA</sequence>
<gene>
    <name evidence="7" type="primary">xlnD_1</name>
    <name evidence="7" type="ORF">MOBUDSM44075_01638</name>
</gene>
<dbReference type="SUPFAM" id="SSF51905">
    <property type="entry name" value="FAD/NAD(P)-binding domain"/>
    <property type="match status" value="1"/>
</dbReference>
<dbReference type="GO" id="GO:0018669">
    <property type="term" value="F:3-hydroxybenzoate 6-monooxygenase activity"/>
    <property type="evidence" value="ECO:0007669"/>
    <property type="project" value="UniProtKB-EC"/>
</dbReference>
<dbReference type="GO" id="GO:0071949">
    <property type="term" value="F:FAD binding"/>
    <property type="evidence" value="ECO:0007669"/>
    <property type="project" value="InterPro"/>
</dbReference>
<feature type="domain" description="FAD-binding" evidence="6">
    <location>
        <begin position="8"/>
        <end position="349"/>
    </location>
</feature>
<proteinExistence type="predicted"/>
<dbReference type="SUPFAM" id="SSF54373">
    <property type="entry name" value="FAD-linked reductases, C-terminal domain"/>
    <property type="match status" value="1"/>
</dbReference>
<keyword evidence="5" id="KW-0503">Monooxygenase</keyword>
<evidence type="ECO:0000256" key="4">
    <source>
        <dbReference type="ARBA" id="ARBA00023002"/>
    </source>
</evidence>
<dbReference type="EMBL" id="JYNU01000009">
    <property type="protein sequence ID" value="KMO77732.1"/>
    <property type="molecule type" value="Genomic_DNA"/>
</dbReference>
<dbReference type="InterPro" id="IPR036188">
    <property type="entry name" value="FAD/NAD-bd_sf"/>
</dbReference>
<keyword evidence="4 7" id="KW-0560">Oxidoreductase</keyword>
<keyword evidence="2" id="KW-0285">Flavoprotein</keyword>
<evidence type="ECO:0000256" key="3">
    <source>
        <dbReference type="ARBA" id="ARBA00022827"/>
    </source>
</evidence>
<dbReference type="InterPro" id="IPR050493">
    <property type="entry name" value="FAD-dep_Monooxygenase_BioMet"/>
</dbReference>
<dbReference type="AlphaFoldDB" id="A0A0J6W7X5"/>
<dbReference type="PANTHER" id="PTHR13789:SF318">
    <property type="entry name" value="GERANYLGERANYL DIPHOSPHATE REDUCTASE"/>
    <property type="match status" value="1"/>
</dbReference>
<dbReference type="Pfam" id="PF01494">
    <property type="entry name" value="FAD_binding_3"/>
    <property type="match status" value="1"/>
</dbReference>
<protein>
    <submittedName>
        <fullName evidence="7">3-hydroxybenzoate 6-hydroxylase 1</fullName>
        <ecNumber evidence="7">1.14.13.24</ecNumber>
    </submittedName>
</protein>
<organism evidence="7 8">
    <name type="scientific">Mycolicibacterium obuense</name>
    <dbReference type="NCBI Taxonomy" id="1807"/>
    <lineage>
        <taxon>Bacteria</taxon>
        <taxon>Bacillati</taxon>
        <taxon>Actinomycetota</taxon>
        <taxon>Actinomycetes</taxon>
        <taxon>Mycobacteriales</taxon>
        <taxon>Mycobacteriaceae</taxon>
        <taxon>Mycolicibacterium</taxon>
    </lineage>
</organism>
<dbReference type="InterPro" id="IPR002938">
    <property type="entry name" value="FAD-bd"/>
</dbReference>